<evidence type="ECO:0000313" key="2">
    <source>
        <dbReference type="EMBL" id="MBD2802407.1"/>
    </source>
</evidence>
<protein>
    <submittedName>
        <fullName evidence="2">Uncharacterized protein</fullName>
    </submittedName>
</protein>
<proteinExistence type="predicted"/>
<dbReference type="AlphaFoldDB" id="A0AAW3YY95"/>
<sequence>MTSAIFVLPALPLNDYEEIIGTAIRSLIAMYTYKLNEKLSIVIAVLVIYIANLGKLFLMFKYESNKFHLNI</sequence>
<feature type="transmembrane region" description="Helical" evidence="1">
    <location>
        <begin position="39"/>
        <end position="58"/>
    </location>
</feature>
<gene>
    <name evidence="2" type="ORF">ID854_18665</name>
</gene>
<comment type="caution">
    <text evidence="2">The sequence shown here is derived from an EMBL/GenBank/DDBJ whole genome shotgun (WGS) entry which is preliminary data.</text>
</comment>
<reference evidence="2" key="1">
    <citation type="submission" date="2020-09" db="EMBL/GenBank/DDBJ databases">
        <authorList>
            <person name="Palma L."/>
            <person name="Caballero P."/>
            <person name="Berry C."/>
            <person name="Del Valle E."/>
        </authorList>
    </citation>
    <scope>NUCLEOTIDE SEQUENCE</scope>
    <source>
        <strain evidence="2">M</strain>
    </source>
</reference>
<keyword evidence="1" id="KW-1133">Transmembrane helix</keyword>
<accession>A0AAW3YY95</accession>
<name>A0AAW3YY95_9GAMM</name>
<keyword evidence="1" id="KW-0812">Transmembrane</keyword>
<dbReference type="Proteomes" id="UP001193920">
    <property type="component" value="Unassembled WGS sequence"/>
</dbReference>
<dbReference type="RefSeq" id="WP_323869630.1">
    <property type="nucleotide sequence ID" value="NZ_JACXBF010000495.1"/>
</dbReference>
<keyword evidence="1" id="KW-0472">Membrane</keyword>
<dbReference type="EMBL" id="JACXBF010000495">
    <property type="protein sequence ID" value="MBD2802407.1"/>
    <property type="molecule type" value="Genomic_DNA"/>
</dbReference>
<evidence type="ECO:0000256" key="1">
    <source>
        <dbReference type="SAM" id="Phobius"/>
    </source>
</evidence>
<organism evidence="2">
    <name type="scientific">Xenorhabdus szentirmaii</name>
    <dbReference type="NCBI Taxonomy" id="290112"/>
    <lineage>
        <taxon>Bacteria</taxon>
        <taxon>Pseudomonadati</taxon>
        <taxon>Pseudomonadota</taxon>
        <taxon>Gammaproteobacteria</taxon>
        <taxon>Enterobacterales</taxon>
        <taxon>Morganellaceae</taxon>
        <taxon>Xenorhabdus</taxon>
    </lineage>
</organism>
<reference evidence="2" key="2">
    <citation type="journal article" date="2024" name="Toxins">
        <title>Genome Sequence Analysis of Native Xenorhabdus Strains Isolated from Entomopathogenic Nematodes in Argentina.</title>
        <authorList>
            <person name="Palma L."/>
            <person name="Frizzo L."/>
            <person name="Kaiser S."/>
            <person name="Berry C."/>
            <person name="Caballero P."/>
            <person name="Bode H.B."/>
            <person name="Del Valle E.E."/>
        </authorList>
    </citation>
    <scope>NUCLEOTIDE SEQUENCE</scope>
    <source>
        <strain evidence="2">M</strain>
    </source>
</reference>